<dbReference type="PANTHER" id="PTHR30244">
    <property type="entry name" value="TRANSAMINASE"/>
    <property type="match status" value="1"/>
</dbReference>
<dbReference type="InterPro" id="IPR015424">
    <property type="entry name" value="PyrdxlP-dep_Trfase"/>
</dbReference>
<dbReference type="InterPro" id="IPR015421">
    <property type="entry name" value="PyrdxlP-dep_Trfase_major"/>
</dbReference>
<name>A0A0G0TRE2_9BACT</name>
<dbReference type="Proteomes" id="UP000034749">
    <property type="component" value="Unassembled WGS sequence"/>
</dbReference>
<keyword evidence="1" id="KW-0663">Pyridoxal phosphate</keyword>
<evidence type="ECO:0000256" key="1">
    <source>
        <dbReference type="RuleBase" id="RU004508"/>
    </source>
</evidence>
<keyword evidence="2" id="KW-0032">Aminotransferase</keyword>
<dbReference type="Pfam" id="PF01041">
    <property type="entry name" value="DegT_DnrJ_EryC1"/>
    <property type="match status" value="1"/>
</dbReference>
<reference evidence="2 3" key="1">
    <citation type="journal article" date="2015" name="Nature">
        <title>rRNA introns, odd ribosomes, and small enigmatic genomes across a large radiation of phyla.</title>
        <authorList>
            <person name="Brown C.T."/>
            <person name="Hug L.A."/>
            <person name="Thomas B.C."/>
            <person name="Sharon I."/>
            <person name="Castelle C.J."/>
            <person name="Singh A."/>
            <person name="Wilkins M.J."/>
            <person name="Williams K.H."/>
            <person name="Banfield J.F."/>
        </authorList>
    </citation>
    <scope>NUCLEOTIDE SEQUENCE [LARGE SCALE GENOMIC DNA]</scope>
</reference>
<dbReference type="InterPro" id="IPR000653">
    <property type="entry name" value="DegT/StrS_aminotransferase"/>
</dbReference>
<comment type="similarity">
    <text evidence="1">Belongs to the DegT/DnrJ/EryC1 family.</text>
</comment>
<organism evidence="2 3">
    <name type="scientific">Candidatus Nomurabacteria bacterium GW2011_GWA2_40_9</name>
    <dbReference type="NCBI Taxonomy" id="1618734"/>
    <lineage>
        <taxon>Bacteria</taxon>
        <taxon>Candidatus Nomuraibacteriota</taxon>
    </lineage>
</organism>
<dbReference type="SUPFAM" id="SSF53383">
    <property type="entry name" value="PLP-dependent transferases"/>
    <property type="match status" value="1"/>
</dbReference>
<dbReference type="GO" id="GO:0000271">
    <property type="term" value="P:polysaccharide biosynthetic process"/>
    <property type="evidence" value="ECO:0007669"/>
    <property type="project" value="TreeGrafter"/>
</dbReference>
<accession>A0A0G0TRE2</accession>
<dbReference type="AlphaFoldDB" id="A0A0G0TRE2"/>
<dbReference type="EMBL" id="LBZW01000006">
    <property type="protein sequence ID" value="KKR79558.1"/>
    <property type="molecule type" value="Genomic_DNA"/>
</dbReference>
<dbReference type="GO" id="GO:0030170">
    <property type="term" value="F:pyridoxal phosphate binding"/>
    <property type="evidence" value="ECO:0007669"/>
    <property type="project" value="TreeGrafter"/>
</dbReference>
<protein>
    <submittedName>
        <fullName evidence="2">DegT/DnrJ/EryC1/StrS aminotransferase</fullName>
    </submittedName>
</protein>
<evidence type="ECO:0000313" key="3">
    <source>
        <dbReference type="Proteomes" id="UP000034749"/>
    </source>
</evidence>
<dbReference type="GO" id="GO:0008483">
    <property type="term" value="F:transaminase activity"/>
    <property type="evidence" value="ECO:0007669"/>
    <property type="project" value="UniProtKB-KW"/>
</dbReference>
<comment type="caution">
    <text evidence="2">The sequence shown here is derived from an EMBL/GenBank/DDBJ whole genome shotgun (WGS) entry which is preliminary data.</text>
</comment>
<evidence type="ECO:0000313" key="2">
    <source>
        <dbReference type="EMBL" id="KKR79558.1"/>
    </source>
</evidence>
<gene>
    <name evidence="2" type="ORF">UU24_C0006G0052</name>
</gene>
<proteinExistence type="inferred from homology"/>
<dbReference type="Gene3D" id="3.40.640.10">
    <property type="entry name" value="Type I PLP-dependent aspartate aminotransferase-like (Major domain)"/>
    <property type="match status" value="1"/>
</dbReference>
<dbReference type="PANTHER" id="PTHR30244:SF34">
    <property type="entry name" value="DTDP-4-AMINO-4,6-DIDEOXYGALACTOSE TRANSAMINASE"/>
    <property type="match status" value="1"/>
</dbReference>
<keyword evidence="2" id="KW-0808">Transferase</keyword>
<sequence>MSLCHLPIYDPQKCTFFALGRNAIYAAVQAFKLEPGDEVLTPAFDCDGSLQPFRVLGLNLKFFRSNPYTFEVDIEDLKKRITPKTRLLHIINHFGFPQPWEELLSLRKTTGIPILEDNAYSLFSTYQGKQFGTFGDISIFSLRKNLPIIDGGMVRINNPEYLMTFKQKKPQWFYMTELSSMLRFLKTKIGIKNIPSLFKTMVPPPLYSDGDKEVPLWPSRDCIGNDFSQDYLRPMSKLAQYQLSLYDAEDYQKIATQKREQYLFLVQELSNIRGIKILWPNLPQGIVPFNFSFLVFHNRDTLLKNLQKKYDVMVWPTLSQTVLDQLDDFPEIRLLGKQLVQINLQNLAQLTDILKNDLILTYS</sequence>